<organism evidence="2 3">
    <name type="scientific">Candidatus Kaiserbacteria bacterium RIFCSPHIGHO2_02_FULL_55_20</name>
    <dbReference type="NCBI Taxonomy" id="1798497"/>
    <lineage>
        <taxon>Bacteria</taxon>
        <taxon>Candidatus Kaiseribacteriota</taxon>
    </lineage>
</organism>
<dbReference type="AlphaFoldDB" id="A0A1F6DYI1"/>
<accession>A0A1F6DYI1</accession>
<reference evidence="2 3" key="1">
    <citation type="journal article" date="2016" name="Nat. Commun.">
        <title>Thousands of microbial genomes shed light on interconnected biogeochemical processes in an aquifer system.</title>
        <authorList>
            <person name="Anantharaman K."/>
            <person name="Brown C.T."/>
            <person name="Hug L.A."/>
            <person name="Sharon I."/>
            <person name="Castelle C.J."/>
            <person name="Probst A.J."/>
            <person name="Thomas B.C."/>
            <person name="Singh A."/>
            <person name="Wilkins M.J."/>
            <person name="Karaoz U."/>
            <person name="Brodie E.L."/>
            <person name="Williams K.H."/>
            <person name="Hubbard S.S."/>
            <person name="Banfield J.F."/>
        </authorList>
    </citation>
    <scope>NUCLEOTIDE SEQUENCE [LARGE SCALE GENOMIC DNA]</scope>
</reference>
<dbReference type="EMBL" id="MFLK01000011">
    <property type="protein sequence ID" value="OGG66350.1"/>
    <property type="molecule type" value="Genomic_DNA"/>
</dbReference>
<evidence type="ECO:0000256" key="1">
    <source>
        <dbReference type="SAM" id="MobiDB-lite"/>
    </source>
</evidence>
<comment type="caution">
    <text evidence="2">The sequence shown here is derived from an EMBL/GenBank/DDBJ whole genome shotgun (WGS) entry which is preliminary data.</text>
</comment>
<feature type="region of interest" description="Disordered" evidence="1">
    <location>
        <begin position="625"/>
        <end position="660"/>
    </location>
</feature>
<proteinExistence type="predicted"/>
<evidence type="ECO:0000313" key="2">
    <source>
        <dbReference type="EMBL" id="OGG66350.1"/>
    </source>
</evidence>
<dbReference type="STRING" id="1798497.A3D71_00210"/>
<protein>
    <submittedName>
        <fullName evidence="2">Uncharacterized protein</fullName>
    </submittedName>
</protein>
<name>A0A1F6DYI1_9BACT</name>
<sequence>MARNDAKDLCVTLARAESESEAISILRKAHLWDDKSAWIDYDNNPNNFSTIGNQQSSPDTALVEKLINSVDAVLTKECWRRGIQPDSPKAPQSITKALETFFKIYEGRLSSIDAGQRTKLAENILLVATGQKNTPSYIIIDAGEGQTPTRMPDTFLSLNKKNKLNIQFVQGKFNMGGTGALQFCSTRHNLQLIISRRDPEIKDTQDDETKKLWGFSVIRREDPTGAMRSSSFRYLAPSRKILAFEAPSLPIAPGKYPEAYGESFEYGSFVKLYEYQLSGYKTNILFDLYNRLSMLLPGVALPIRLLERRKGYTGHSFETTMSGLNVRLEEDKKENLEAGFPSSSEMKILGQEMKMLLFAFKKDRREKYTRNEGVIFTVNGQAHGFLPQSFFDKKAVGMSYLADSILVTVDCSRFDGRTREDLFMNSRDRLRDDVSIRDEIEKALEELIRNHPGLRALREQRRREEIENKLQDSKPLAQVIQQIIKKSPALSQLFLKGIRITNPFSLVPSKTQPKFKGERFPSFFILSKEYTERYPKTCPLGRRFRVQFETDAENEYFNRDSEPGEFVVKAGEIVLEDFTLNLWNGVATLTAALPAASKADDSIYIHTFVEDDSRNESLRNDFYIRVAPEEKSGGGGNGKRRHPHGDEDEEDSKAPGGFDLPQIIPLRRSDSKWTNHFKEDGDALSVRDGGEAGYDFYVNMDNAHLATELKGNTRVDVRLLEARYQYGIVLLGISLLEHLERKRKEKKQEGLSPAETIYEFSRAISPVLLPMISSLGNLELDS</sequence>
<evidence type="ECO:0000313" key="3">
    <source>
        <dbReference type="Proteomes" id="UP000177652"/>
    </source>
</evidence>
<gene>
    <name evidence="2" type="ORF">A3D71_00210</name>
</gene>
<dbReference type="Proteomes" id="UP000177652">
    <property type="component" value="Unassembled WGS sequence"/>
</dbReference>